<sequence length="111" mass="12912">MLFGVDGMYFRISDISEATHRALNVVQTLEFGMPDMPRSRFIRSCFIQIQTQHRFKIHLIEHFQPCIGDHSRGTIHLRKMNVLVFSGLAKAMVPAARVQSWCIRHEEFIVI</sequence>
<organism evidence="1 2">
    <name type="scientific">Trifolium pratense</name>
    <name type="common">Red clover</name>
    <dbReference type="NCBI Taxonomy" id="57577"/>
    <lineage>
        <taxon>Eukaryota</taxon>
        <taxon>Viridiplantae</taxon>
        <taxon>Streptophyta</taxon>
        <taxon>Embryophyta</taxon>
        <taxon>Tracheophyta</taxon>
        <taxon>Spermatophyta</taxon>
        <taxon>Magnoliopsida</taxon>
        <taxon>eudicotyledons</taxon>
        <taxon>Gunneridae</taxon>
        <taxon>Pentapetalae</taxon>
        <taxon>rosids</taxon>
        <taxon>fabids</taxon>
        <taxon>Fabales</taxon>
        <taxon>Fabaceae</taxon>
        <taxon>Papilionoideae</taxon>
        <taxon>50 kb inversion clade</taxon>
        <taxon>NPAAA clade</taxon>
        <taxon>Hologalegina</taxon>
        <taxon>IRL clade</taxon>
        <taxon>Trifolieae</taxon>
        <taxon>Trifolium</taxon>
    </lineage>
</organism>
<comment type="caution">
    <text evidence="1">The sequence shown here is derived from an EMBL/GenBank/DDBJ whole genome shotgun (WGS) entry which is preliminary data.</text>
</comment>
<protein>
    <submittedName>
        <fullName evidence="1">Uncharacterized protein</fullName>
    </submittedName>
</protein>
<evidence type="ECO:0000313" key="2">
    <source>
        <dbReference type="Proteomes" id="UP001177021"/>
    </source>
</evidence>
<accession>A0ACB0L2T7</accession>
<proteinExistence type="predicted"/>
<name>A0ACB0L2T7_TRIPR</name>
<dbReference type="Proteomes" id="UP001177021">
    <property type="component" value="Unassembled WGS sequence"/>
</dbReference>
<reference evidence="1" key="1">
    <citation type="submission" date="2023-10" db="EMBL/GenBank/DDBJ databases">
        <authorList>
            <person name="Rodriguez Cubillos JULIANA M."/>
            <person name="De Vega J."/>
        </authorList>
    </citation>
    <scope>NUCLEOTIDE SEQUENCE</scope>
</reference>
<evidence type="ECO:0000313" key="1">
    <source>
        <dbReference type="EMBL" id="CAJ2663140.1"/>
    </source>
</evidence>
<dbReference type="EMBL" id="CASHSV030000409">
    <property type="protein sequence ID" value="CAJ2663140.1"/>
    <property type="molecule type" value="Genomic_DNA"/>
</dbReference>
<keyword evidence="2" id="KW-1185">Reference proteome</keyword>
<gene>
    <name evidence="1" type="ORF">MILVUS5_LOCUS28626</name>
</gene>